<evidence type="ECO:0000313" key="2">
    <source>
        <dbReference type="EMBL" id="KAG7639509.1"/>
    </source>
</evidence>
<reference evidence="2 3" key="1">
    <citation type="submission" date="2020-12" db="EMBL/GenBank/DDBJ databases">
        <title>Concerted genomic and epigenomic changes stabilize Arabidopsis allopolyploids.</title>
        <authorList>
            <person name="Chen Z."/>
        </authorList>
    </citation>
    <scope>NUCLEOTIDE SEQUENCE [LARGE SCALE GENOMIC DNA]</scope>
    <source>
        <strain evidence="2">Allo738</strain>
        <tissue evidence="2">Leaf</tissue>
    </source>
</reference>
<dbReference type="AlphaFoldDB" id="A0A8T2FUW3"/>
<protein>
    <submittedName>
        <fullName evidence="2">Uncharacterized protein</fullName>
    </submittedName>
</protein>
<dbReference type="Proteomes" id="UP000694240">
    <property type="component" value="Chromosome 2"/>
</dbReference>
<evidence type="ECO:0000313" key="3">
    <source>
        <dbReference type="Proteomes" id="UP000694240"/>
    </source>
</evidence>
<feature type="region of interest" description="Disordered" evidence="1">
    <location>
        <begin position="1"/>
        <end position="30"/>
    </location>
</feature>
<sequence>MDNVKPYTDPMSEEEQNPDPMSEEREQNPNPMIYLCPDLVEEIVLGLPLNSILRFKTGSIYWLNVKPFQVLALDLHTQEFHNVRSRPTHATYADQLVNLDDQILPWKVHFRPVAVSKHGNVYLHDNEKRLLKYYPKTNLLRCISKDTWVISPMVENVLPLRPLGSIPKTFGYGSISQELNHMPGSRMSKFLSRIPTILFTTTLVSQVVYRYLS</sequence>
<accession>A0A8T2FUW3</accession>
<gene>
    <name evidence="2" type="ORF">ISN45_At02g038190</name>
</gene>
<evidence type="ECO:0000256" key="1">
    <source>
        <dbReference type="SAM" id="MobiDB-lite"/>
    </source>
</evidence>
<organism evidence="2 3">
    <name type="scientific">Arabidopsis thaliana x Arabidopsis arenosa</name>
    <dbReference type="NCBI Taxonomy" id="1240361"/>
    <lineage>
        <taxon>Eukaryota</taxon>
        <taxon>Viridiplantae</taxon>
        <taxon>Streptophyta</taxon>
        <taxon>Embryophyta</taxon>
        <taxon>Tracheophyta</taxon>
        <taxon>Spermatophyta</taxon>
        <taxon>Magnoliopsida</taxon>
        <taxon>eudicotyledons</taxon>
        <taxon>Gunneridae</taxon>
        <taxon>Pentapetalae</taxon>
        <taxon>rosids</taxon>
        <taxon>malvids</taxon>
        <taxon>Brassicales</taxon>
        <taxon>Brassicaceae</taxon>
        <taxon>Camelineae</taxon>
        <taxon>Arabidopsis</taxon>
    </lineage>
</organism>
<dbReference type="EMBL" id="JAEFBK010000002">
    <property type="protein sequence ID" value="KAG7639509.1"/>
    <property type="molecule type" value="Genomic_DNA"/>
</dbReference>
<name>A0A8T2FUW3_9BRAS</name>
<comment type="caution">
    <text evidence="2">The sequence shown here is derived from an EMBL/GenBank/DDBJ whole genome shotgun (WGS) entry which is preliminary data.</text>
</comment>
<proteinExistence type="predicted"/>
<keyword evidence="3" id="KW-1185">Reference proteome</keyword>